<dbReference type="Proteomes" id="UP001597191">
    <property type="component" value="Unassembled WGS sequence"/>
</dbReference>
<name>A0ABW4BQB7_9LACO</name>
<keyword evidence="1" id="KW-0472">Membrane</keyword>
<accession>A0ABW4BQB7</accession>
<evidence type="ECO:0000313" key="3">
    <source>
        <dbReference type="Proteomes" id="UP001597191"/>
    </source>
</evidence>
<proteinExistence type="predicted"/>
<gene>
    <name evidence="2" type="ORF">ACFQ4R_09745</name>
</gene>
<evidence type="ECO:0000313" key="2">
    <source>
        <dbReference type="EMBL" id="MFD1411866.1"/>
    </source>
</evidence>
<sequence>MAKHFEISHDPNNDFQGLRINVDIPSWVTVSALVGIASLIWYRHHTKE</sequence>
<dbReference type="EMBL" id="JBHTOH010000089">
    <property type="protein sequence ID" value="MFD1411866.1"/>
    <property type="molecule type" value="Genomic_DNA"/>
</dbReference>
<keyword evidence="1" id="KW-0812">Transmembrane</keyword>
<protein>
    <submittedName>
        <fullName evidence="2">Uncharacterized protein</fullName>
    </submittedName>
</protein>
<keyword evidence="3" id="KW-1185">Reference proteome</keyword>
<dbReference type="RefSeq" id="WP_164509222.1">
    <property type="nucleotide sequence ID" value="NZ_JBHTOH010000089.1"/>
</dbReference>
<evidence type="ECO:0000256" key="1">
    <source>
        <dbReference type="SAM" id="Phobius"/>
    </source>
</evidence>
<keyword evidence="1" id="KW-1133">Transmembrane helix</keyword>
<feature type="transmembrane region" description="Helical" evidence="1">
    <location>
        <begin position="24"/>
        <end position="42"/>
    </location>
</feature>
<comment type="caution">
    <text evidence="2">The sequence shown here is derived from an EMBL/GenBank/DDBJ whole genome shotgun (WGS) entry which is preliminary data.</text>
</comment>
<organism evidence="2 3">
    <name type="scientific">Lapidilactobacillus gannanensis</name>
    <dbReference type="NCBI Taxonomy" id="2486002"/>
    <lineage>
        <taxon>Bacteria</taxon>
        <taxon>Bacillati</taxon>
        <taxon>Bacillota</taxon>
        <taxon>Bacilli</taxon>
        <taxon>Lactobacillales</taxon>
        <taxon>Lactobacillaceae</taxon>
        <taxon>Lapidilactobacillus</taxon>
    </lineage>
</organism>
<reference evidence="3" key="1">
    <citation type="journal article" date="2019" name="Int. J. Syst. Evol. Microbiol.">
        <title>The Global Catalogue of Microorganisms (GCM) 10K type strain sequencing project: providing services to taxonomists for standard genome sequencing and annotation.</title>
        <authorList>
            <consortium name="The Broad Institute Genomics Platform"/>
            <consortium name="The Broad Institute Genome Sequencing Center for Infectious Disease"/>
            <person name="Wu L."/>
            <person name="Ma J."/>
        </authorList>
    </citation>
    <scope>NUCLEOTIDE SEQUENCE [LARGE SCALE GENOMIC DNA]</scope>
    <source>
        <strain evidence="3">CCM 8937</strain>
    </source>
</reference>